<dbReference type="InterPro" id="IPR012347">
    <property type="entry name" value="Ferritin-like"/>
</dbReference>
<protein>
    <submittedName>
        <fullName evidence="3">DUF305 domain-containing protein</fullName>
    </submittedName>
</protein>
<dbReference type="InterPro" id="IPR005183">
    <property type="entry name" value="DUF305_CopM-like"/>
</dbReference>
<dbReference type="EMBL" id="JAZHBM010000001">
    <property type="protein sequence ID" value="MEF3080686.1"/>
    <property type="molecule type" value="Genomic_DNA"/>
</dbReference>
<proteinExistence type="predicted"/>
<dbReference type="Gene3D" id="1.20.1260.10">
    <property type="match status" value="1"/>
</dbReference>
<keyword evidence="1" id="KW-0732">Signal</keyword>
<gene>
    <name evidence="3" type="ORF">V3391_00445</name>
</gene>
<dbReference type="PANTHER" id="PTHR36933">
    <property type="entry name" value="SLL0788 PROTEIN"/>
    <property type="match status" value="1"/>
</dbReference>
<feature type="chain" id="PRO_5047496034" evidence="1">
    <location>
        <begin position="21"/>
        <end position="150"/>
    </location>
</feature>
<sequence length="150" mass="15729">MRLIPLMAMTALLAACARDAADTAPMRDAGAASPAAVESVHAAAAAESDTASASTLAYQRINETMHAGMGAGFTGDADVDFMRGMIPHHQGAIDMARVVLEHGTDPEVRALAQQVIAAQETEIAQMQRWLQDRGVPADATASDDDAHTHH</sequence>
<feature type="domain" description="DUF305" evidence="2">
    <location>
        <begin position="78"/>
        <end position="142"/>
    </location>
</feature>
<evidence type="ECO:0000259" key="2">
    <source>
        <dbReference type="Pfam" id="PF03713"/>
    </source>
</evidence>
<dbReference type="PROSITE" id="PS51257">
    <property type="entry name" value="PROKAR_LIPOPROTEIN"/>
    <property type="match status" value="1"/>
</dbReference>
<name>A0ABU7W9Q1_9GAMM</name>
<dbReference type="Pfam" id="PF03713">
    <property type="entry name" value="DUF305"/>
    <property type="match status" value="1"/>
</dbReference>
<reference evidence="3 4" key="1">
    <citation type="submission" date="2024-01" db="EMBL/GenBank/DDBJ databases">
        <title>Novel species of the genus Luteimonas isolated from rivers.</title>
        <authorList>
            <person name="Lu H."/>
        </authorList>
    </citation>
    <scope>NUCLEOTIDE SEQUENCE [LARGE SCALE GENOMIC DNA]</scope>
    <source>
        <strain evidence="3 4">SMYT11W</strain>
    </source>
</reference>
<dbReference type="Proteomes" id="UP001358324">
    <property type="component" value="Unassembled WGS sequence"/>
</dbReference>
<keyword evidence="4" id="KW-1185">Reference proteome</keyword>
<accession>A0ABU7W9Q1</accession>
<feature type="signal peptide" evidence="1">
    <location>
        <begin position="1"/>
        <end position="20"/>
    </location>
</feature>
<dbReference type="PANTHER" id="PTHR36933:SF1">
    <property type="entry name" value="SLL0788 PROTEIN"/>
    <property type="match status" value="1"/>
</dbReference>
<dbReference type="RefSeq" id="WP_332076451.1">
    <property type="nucleotide sequence ID" value="NZ_JAZHBM010000001.1"/>
</dbReference>
<organism evidence="3 4">
    <name type="scientific">Luteimonas flava</name>
    <dbReference type="NCBI Taxonomy" id="3115822"/>
    <lineage>
        <taxon>Bacteria</taxon>
        <taxon>Pseudomonadati</taxon>
        <taxon>Pseudomonadota</taxon>
        <taxon>Gammaproteobacteria</taxon>
        <taxon>Lysobacterales</taxon>
        <taxon>Lysobacteraceae</taxon>
        <taxon>Luteimonas</taxon>
    </lineage>
</organism>
<evidence type="ECO:0000256" key="1">
    <source>
        <dbReference type="SAM" id="SignalP"/>
    </source>
</evidence>
<comment type="caution">
    <text evidence="3">The sequence shown here is derived from an EMBL/GenBank/DDBJ whole genome shotgun (WGS) entry which is preliminary data.</text>
</comment>
<evidence type="ECO:0000313" key="3">
    <source>
        <dbReference type="EMBL" id="MEF3080686.1"/>
    </source>
</evidence>
<evidence type="ECO:0000313" key="4">
    <source>
        <dbReference type="Proteomes" id="UP001358324"/>
    </source>
</evidence>